<proteinExistence type="predicted"/>
<dbReference type="HOGENOM" id="CLU_122785_1_0_10"/>
<evidence type="ECO:0000259" key="1">
    <source>
        <dbReference type="PROSITE" id="PS51340"/>
    </source>
</evidence>
<dbReference type="KEGG" id="cte:CT1334"/>
<dbReference type="EMBL" id="AE006470">
    <property type="protein sequence ID" value="AAM72563.1"/>
    <property type="molecule type" value="Genomic_DNA"/>
</dbReference>
<dbReference type="PANTHER" id="PTHR36930:SF1">
    <property type="entry name" value="MOSC DOMAIN-CONTAINING PROTEIN"/>
    <property type="match status" value="1"/>
</dbReference>
<dbReference type="Gene3D" id="2.40.33.20">
    <property type="entry name" value="PK beta-barrel domain-like"/>
    <property type="match status" value="1"/>
</dbReference>
<dbReference type="AlphaFoldDB" id="Q8KCS9"/>
<dbReference type="InterPro" id="IPR011037">
    <property type="entry name" value="Pyrv_Knase-like_insert_dom_sf"/>
</dbReference>
<feature type="domain" description="MOSC" evidence="1">
    <location>
        <begin position="18"/>
        <end position="144"/>
    </location>
</feature>
<organism evidence="2 3">
    <name type="scientific">Chlorobaculum tepidum (strain ATCC 49652 / DSM 12025 / NBRC 103806 / TLS)</name>
    <name type="common">Chlorobium tepidum</name>
    <dbReference type="NCBI Taxonomy" id="194439"/>
    <lineage>
        <taxon>Bacteria</taxon>
        <taxon>Pseudomonadati</taxon>
        <taxon>Chlorobiota</taxon>
        <taxon>Chlorobiia</taxon>
        <taxon>Chlorobiales</taxon>
        <taxon>Chlorobiaceae</taxon>
        <taxon>Chlorobaculum</taxon>
    </lineage>
</organism>
<dbReference type="OrthoDB" id="9786134at2"/>
<dbReference type="SUPFAM" id="SSF50800">
    <property type="entry name" value="PK beta-barrel domain-like"/>
    <property type="match status" value="1"/>
</dbReference>
<dbReference type="PANTHER" id="PTHR36930">
    <property type="entry name" value="METAL-SULFUR CLUSTER BIOSYNTHESIS PROTEINS YUAD-RELATED"/>
    <property type="match status" value="1"/>
</dbReference>
<dbReference type="GO" id="GO:0030170">
    <property type="term" value="F:pyridoxal phosphate binding"/>
    <property type="evidence" value="ECO:0007669"/>
    <property type="project" value="InterPro"/>
</dbReference>
<dbReference type="PROSITE" id="PS51340">
    <property type="entry name" value="MOSC"/>
    <property type="match status" value="1"/>
</dbReference>
<gene>
    <name evidence="2" type="ordered locus">CT1334</name>
</gene>
<dbReference type="RefSeq" id="WP_010933002.1">
    <property type="nucleotide sequence ID" value="NC_002932.3"/>
</dbReference>
<dbReference type="Pfam" id="PF03473">
    <property type="entry name" value="MOSC"/>
    <property type="match status" value="1"/>
</dbReference>
<name>Q8KCS9_CHLTE</name>
<sequence>MGVLEAICVSVGKGTVKLAVPSAELRESWGIEGDAHAGEWHRQISLLAGESIDLVREVLPELDYGMFGENLVTRGIELAALAVGDRLRVGDAALLEVTQIGKKCHNGGCVIQQATGDCIMPREGIFCRVLAGGHVAPGSPVVVVSDRSAGSD</sequence>
<dbReference type="InterPro" id="IPR005302">
    <property type="entry name" value="MoCF_Sase_C"/>
</dbReference>
<protein>
    <recommendedName>
        <fullName evidence="1">MOSC domain-containing protein</fullName>
    </recommendedName>
</protein>
<dbReference type="GO" id="GO:0030151">
    <property type="term" value="F:molybdenum ion binding"/>
    <property type="evidence" value="ECO:0007669"/>
    <property type="project" value="InterPro"/>
</dbReference>
<dbReference type="GO" id="GO:0003824">
    <property type="term" value="F:catalytic activity"/>
    <property type="evidence" value="ECO:0007669"/>
    <property type="project" value="InterPro"/>
</dbReference>
<keyword evidence="3" id="KW-1185">Reference proteome</keyword>
<evidence type="ECO:0000313" key="2">
    <source>
        <dbReference type="EMBL" id="AAM72563.1"/>
    </source>
</evidence>
<reference evidence="2 3" key="1">
    <citation type="journal article" date="2002" name="Proc. Natl. Acad. Sci. U.S.A.">
        <title>The complete genome sequence of Chlorobium tepidum TLS, a photosynthetic, anaerobic, green-sulfur bacterium.</title>
        <authorList>
            <person name="Eisen J.A."/>
            <person name="Nelson K.E."/>
            <person name="Paulsen I.T."/>
            <person name="Heidelberg J.F."/>
            <person name="Wu M."/>
            <person name="Dodson R.J."/>
            <person name="Deboy R."/>
            <person name="Gwinn M.L."/>
            <person name="Nelson W.C."/>
            <person name="Haft D.H."/>
            <person name="Hickey E.K."/>
            <person name="Peterson J.D."/>
            <person name="Durkin A.S."/>
            <person name="Kolonay J.L."/>
            <person name="Yang F."/>
            <person name="Holt I."/>
            <person name="Umayam L.A."/>
            <person name="Mason T."/>
            <person name="Brenner M."/>
            <person name="Shea T.P."/>
            <person name="Parksey D."/>
            <person name="Nierman W.C."/>
            <person name="Feldblyum T.V."/>
            <person name="Hansen C.L."/>
            <person name="Craven M.B."/>
            <person name="Radune D."/>
            <person name="Vamathevan J."/>
            <person name="Khouri H."/>
            <person name="White O."/>
            <person name="Gruber T.M."/>
            <person name="Ketchum K.A."/>
            <person name="Venter J.C."/>
            <person name="Tettelin H."/>
            <person name="Bryant D.A."/>
            <person name="Fraser C.M."/>
        </authorList>
    </citation>
    <scope>NUCLEOTIDE SEQUENCE [LARGE SCALE GENOMIC DNA]</scope>
    <source>
        <strain evidence="3">ATCC 49652 / DSM 12025 / NBRC 103806 / TLS</strain>
    </source>
</reference>
<evidence type="ECO:0000313" key="3">
    <source>
        <dbReference type="Proteomes" id="UP000001007"/>
    </source>
</evidence>
<dbReference type="STRING" id="194439.CT1334"/>
<dbReference type="eggNOG" id="COG2258">
    <property type="taxonomic scope" value="Bacteria"/>
</dbReference>
<dbReference type="Proteomes" id="UP000001007">
    <property type="component" value="Chromosome"/>
</dbReference>
<dbReference type="EnsemblBacteria" id="AAM72563">
    <property type="protein sequence ID" value="AAM72563"/>
    <property type="gene ID" value="CT1334"/>
</dbReference>
<dbReference type="PATRIC" id="fig|194439.7.peg.1214"/>
<dbReference type="InterPro" id="IPR052716">
    <property type="entry name" value="MOSC_domain"/>
</dbReference>
<accession>Q8KCS9</accession>